<dbReference type="InterPro" id="IPR013783">
    <property type="entry name" value="Ig-like_fold"/>
</dbReference>
<dbReference type="SUPFAM" id="SSF49299">
    <property type="entry name" value="PKD domain"/>
    <property type="match status" value="1"/>
</dbReference>
<evidence type="ECO:0000259" key="1">
    <source>
        <dbReference type="PROSITE" id="PS50093"/>
    </source>
</evidence>
<dbReference type="OrthoDB" id="6160006at2759"/>
<feature type="non-terminal residue" evidence="2">
    <location>
        <position position="124"/>
    </location>
</feature>
<comment type="caution">
    <text evidence="2">The sequence shown here is derived from an EMBL/GenBank/DDBJ whole genome shotgun (WGS) entry which is preliminary data.</text>
</comment>
<dbReference type="Proteomes" id="UP000271974">
    <property type="component" value="Unassembled WGS sequence"/>
</dbReference>
<dbReference type="InterPro" id="IPR035986">
    <property type="entry name" value="PKD_dom_sf"/>
</dbReference>
<evidence type="ECO:0000313" key="2">
    <source>
        <dbReference type="EMBL" id="RUS75940.1"/>
    </source>
</evidence>
<proteinExistence type="predicted"/>
<gene>
    <name evidence="2" type="ORF">EGW08_016305</name>
</gene>
<feature type="domain" description="PKD" evidence="1">
    <location>
        <begin position="17"/>
        <end position="96"/>
    </location>
</feature>
<sequence>TDLEPGLVVVKADYYRGTDIQFTWDFGDRSAPVVTNSSTNQALLFTTPSLDEALAYANSSVDRKALFMHKYERVGEYTITVTAANHVSHSERSKTVFMMHHLGCEPPTLKIIAHKIKTKPLMDE</sequence>
<organism evidence="2 3">
    <name type="scientific">Elysia chlorotica</name>
    <name type="common">Eastern emerald elysia</name>
    <name type="synonym">Sea slug</name>
    <dbReference type="NCBI Taxonomy" id="188477"/>
    <lineage>
        <taxon>Eukaryota</taxon>
        <taxon>Metazoa</taxon>
        <taxon>Spiralia</taxon>
        <taxon>Lophotrochozoa</taxon>
        <taxon>Mollusca</taxon>
        <taxon>Gastropoda</taxon>
        <taxon>Heterobranchia</taxon>
        <taxon>Euthyneura</taxon>
        <taxon>Panpulmonata</taxon>
        <taxon>Sacoglossa</taxon>
        <taxon>Placobranchoidea</taxon>
        <taxon>Plakobranchidae</taxon>
        <taxon>Elysia</taxon>
    </lineage>
</organism>
<dbReference type="PROSITE" id="PS50093">
    <property type="entry name" value="PKD"/>
    <property type="match status" value="1"/>
</dbReference>
<name>A0A433T360_ELYCH</name>
<feature type="non-terminal residue" evidence="2">
    <location>
        <position position="1"/>
    </location>
</feature>
<dbReference type="CDD" id="cd00146">
    <property type="entry name" value="PKD"/>
    <property type="match status" value="1"/>
</dbReference>
<dbReference type="Gene3D" id="2.60.40.10">
    <property type="entry name" value="Immunoglobulins"/>
    <property type="match status" value="1"/>
</dbReference>
<accession>A0A433T360</accession>
<reference evidence="2 3" key="1">
    <citation type="submission" date="2019-01" db="EMBL/GenBank/DDBJ databases">
        <title>A draft genome assembly of the solar-powered sea slug Elysia chlorotica.</title>
        <authorList>
            <person name="Cai H."/>
            <person name="Li Q."/>
            <person name="Fang X."/>
            <person name="Li J."/>
            <person name="Curtis N.E."/>
            <person name="Altenburger A."/>
            <person name="Shibata T."/>
            <person name="Feng M."/>
            <person name="Maeda T."/>
            <person name="Schwartz J.A."/>
            <person name="Shigenobu S."/>
            <person name="Lundholm N."/>
            <person name="Nishiyama T."/>
            <person name="Yang H."/>
            <person name="Hasebe M."/>
            <person name="Li S."/>
            <person name="Pierce S.K."/>
            <person name="Wang J."/>
        </authorList>
    </citation>
    <scope>NUCLEOTIDE SEQUENCE [LARGE SCALE GENOMIC DNA]</scope>
    <source>
        <strain evidence="2">EC2010</strain>
        <tissue evidence="2">Whole organism of an adult</tissue>
    </source>
</reference>
<protein>
    <recommendedName>
        <fullName evidence="1">PKD domain-containing protein</fullName>
    </recommendedName>
</protein>
<dbReference type="InterPro" id="IPR000601">
    <property type="entry name" value="PKD_dom"/>
</dbReference>
<dbReference type="AlphaFoldDB" id="A0A433T360"/>
<evidence type="ECO:0000313" key="3">
    <source>
        <dbReference type="Proteomes" id="UP000271974"/>
    </source>
</evidence>
<keyword evidence="3" id="KW-1185">Reference proteome</keyword>
<dbReference type="Pfam" id="PF00801">
    <property type="entry name" value="PKD"/>
    <property type="match status" value="1"/>
</dbReference>
<dbReference type="EMBL" id="RQTK01000699">
    <property type="protein sequence ID" value="RUS75940.1"/>
    <property type="molecule type" value="Genomic_DNA"/>
</dbReference>